<protein>
    <recommendedName>
        <fullName evidence="4">Haemolysin XhlA</fullName>
    </recommendedName>
</protein>
<dbReference type="Proteomes" id="UP000007887">
    <property type="component" value="Plasmid pSRC3"/>
</dbReference>
<proteinExistence type="predicted"/>
<dbReference type="HOGENOM" id="CLU_2571916_0_0_9"/>
<dbReference type="AlphaFoldDB" id="I0GWF0"/>
<evidence type="ECO:0008006" key="4">
    <source>
        <dbReference type="Google" id="ProtNLM"/>
    </source>
</evidence>
<dbReference type="PATRIC" id="fig|927704.6.peg.3326"/>
<organism evidence="2 3">
    <name type="scientific">Selenomonas ruminantium subsp. lactilytica (strain NBRC 103574 / TAM6421)</name>
    <dbReference type="NCBI Taxonomy" id="927704"/>
    <lineage>
        <taxon>Bacteria</taxon>
        <taxon>Bacillati</taxon>
        <taxon>Bacillota</taxon>
        <taxon>Negativicutes</taxon>
        <taxon>Selenomonadales</taxon>
        <taxon>Selenomonadaceae</taxon>
        <taxon>Selenomonas</taxon>
    </lineage>
</organism>
<name>I0GWF0_SELRL</name>
<gene>
    <name evidence="2" type="ordered locus">SELR_pSRC300140</name>
</gene>
<evidence type="ECO:0000313" key="3">
    <source>
        <dbReference type="Proteomes" id="UP000007887"/>
    </source>
</evidence>
<geneLocation type="plasmid" evidence="2 3">
    <name>pSRC3</name>
</geneLocation>
<dbReference type="EMBL" id="AP012300">
    <property type="protein sequence ID" value="BAL85087.1"/>
    <property type="molecule type" value="Genomic_DNA"/>
</dbReference>
<accession>I0GWF0</accession>
<evidence type="ECO:0000256" key="1">
    <source>
        <dbReference type="SAM" id="Phobius"/>
    </source>
</evidence>
<keyword evidence="1" id="KW-0812">Transmembrane</keyword>
<dbReference type="KEGG" id="sri:SELR_pSRC300140"/>
<reference evidence="2 3" key="1">
    <citation type="submission" date="2011-10" db="EMBL/GenBank/DDBJ databases">
        <title>Whole genome sequence of Selenomonas ruminantium subsp. lactilytica TAM6421.</title>
        <authorList>
            <person name="Oguchi A."/>
            <person name="Ankai A."/>
            <person name="Kaneko J."/>
            <person name="Yamada-Narita S."/>
            <person name="Fukui S."/>
            <person name="Takahashi M."/>
            <person name="Onodera T."/>
            <person name="Kojima S."/>
            <person name="Fushimi T."/>
            <person name="Abe N."/>
            <person name="Kamio Y."/>
            <person name="Yamazaki S."/>
            <person name="Fujita N."/>
        </authorList>
    </citation>
    <scope>NUCLEOTIDE SEQUENCE [LARGE SCALE GENOMIC DNA]</scope>
    <source>
        <strain evidence="3">NBRC 103574 / TAM6421</strain>
        <plasmid evidence="2 3">pSRC3</plasmid>
    </source>
</reference>
<keyword evidence="1" id="KW-0472">Membrane</keyword>
<dbReference type="RefSeq" id="WP_014426105.1">
    <property type="nucleotide sequence ID" value="NC_017073.1"/>
</dbReference>
<keyword evidence="2" id="KW-0614">Plasmid</keyword>
<feature type="transmembrane region" description="Helical" evidence="1">
    <location>
        <begin position="64"/>
        <end position="80"/>
    </location>
</feature>
<evidence type="ECO:0000313" key="2">
    <source>
        <dbReference type="EMBL" id="BAL85087.1"/>
    </source>
</evidence>
<sequence length="81" mass="9219">MTDEQVIKLYEKLSEVSERIARIETMLVTQETENTRLRAIIDEHDERLGKLEESSAKVFGVREFIAWAIAVAIAIAGVVMR</sequence>
<keyword evidence="1" id="KW-1133">Transmembrane helix</keyword>